<feature type="domain" description="RFX-type winged-helix" evidence="3">
    <location>
        <begin position="138"/>
        <end position="213"/>
    </location>
</feature>
<evidence type="ECO:0000256" key="2">
    <source>
        <dbReference type="SAM" id="MobiDB-lite"/>
    </source>
</evidence>
<proteinExistence type="predicted"/>
<dbReference type="Pfam" id="PF02257">
    <property type="entry name" value="RFX_DNA_binding"/>
    <property type="match status" value="1"/>
</dbReference>
<dbReference type="InterPro" id="IPR036390">
    <property type="entry name" value="WH_DNA-bd_sf"/>
</dbReference>
<dbReference type="PROSITE" id="PS51526">
    <property type="entry name" value="RFX_DBD"/>
    <property type="match status" value="1"/>
</dbReference>
<feature type="compositionally biased region" description="Low complexity" evidence="2">
    <location>
        <begin position="713"/>
        <end position="726"/>
    </location>
</feature>
<dbReference type="PANTHER" id="PTHR12619:SF21">
    <property type="entry name" value="RFX-TYPE WINGED-HELIX DOMAIN-CONTAINING PROTEIN"/>
    <property type="match status" value="1"/>
</dbReference>
<reference evidence="4" key="1">
    <citation type="submission" date="2015-11" db="EMBL/GenBank/DDBJ databases">
        <title>De novo transcriptome assembly of four potential Pierce s Disease insect vectors from Arizona vineyards.</title>
        <authorList>
            <person name="Tassone E.E."/>
        </authorList>
    </citation>
    <scope>NUCLEOTIDE SEQUENCE</scope>
</reference>
<sequence>MEVARSNLVSDLDSYHNAINSIRIKVEESIWNESEAASNGISPPCGMQEKLIGFDTSENDFMDLPNRREGLPDQLLDQLRPENRMEVEDLIEKIRQLSLLQRILLYLKLPSSTDDSDSSDPLRKPLNPLGNRTEVSQALAYIKSRFIQNPDVSLPKKEIYTEYTNYCQRRLTKPLSTADFGKVMKQVYPGMRPRRLGERGNSRYCYSGLSYKDNLHNPNNLLFSSQEQDEVSKKICTWASHILKTRVNSLAHLNSIISSSPVDTKSETVQDSHNCVLQERFPIGLPDKKRKSKVDSVEASQSKSVKKKKTSTPMTFKSEKTFDRKDLNSLGNSSSAQSPQNSTVATGSYRKNICDISNQNQNVVDILEIKKCRTNCFDLIPVSSTNVKKRRKATASQSSLVTITQTSKENGDTYRLMRRERGSSAAVLEPVLAEDNFGIVSIEEDPLEEVKCRDNEIKIDNSLNFSGKPPPPNDIRQLNSNLIRNINMNMDINESQDCDQSEMCNADLGYLTTESLHDYLQDEGNSQEPEEELLKYFKYPVKSKQKEYSSDKNMSQLRLLLEQNISEDAVGKFPCEPSKGSFGEECSKSKQVYLNKYLTPTLQKNLLQPAQKSVFTGALTNSTGKRRVSFENNIPDLYPQSPNIHGKNFSFTPISPRPPTVSKSILNSSPFVFPRDTIFRGKLSATNNSNHQLKPSPSPVLHAVLVPVSPFKSSSRSTSLSSIPSPITNNCSSSSNTVFKSRSTPQDANQEQLEYLKYSPLISPSSSSVVFLSPASPMSSCNSPVFSFKKSMSPVKLPDDSKSSVKPNSSLLQSLLLTGKRSETNIPIGNKSKYNTINESYQKQTQPLVVDVSQFQSERPASFRSHSLPTLTTNEAISPKSNTLPFTFSISKNPNMSSPNLQPIESYMWDSVLNGYKKVHDTLMTEDTVENETLNEDSEIVGNDESMETVISNICEFLNDNDIARTSATDNTHVSRSQPNTPLSYNECSNSSRDPIVSALPLMSASTPIACKPQAVDSSIWSAKRNITALLDNLPIPAPLFSDDIDLHLNNLAELSGCDDTFNELAQEVASTEFKEL</sequence>
<dbReference type="InterPro" id="IPR036388">
    <property type="entry name" value="WH-like_DNA-bd_sf"/>
</dbReference>
<dbReference type="AlphaFoldDB" id="A0A1B6L9S0"/>
<dbReference type="FunFam" id="1.10.10.10:FF:000422">
    <property type="entry name" value="DNA-binding protein RFX7"/>
    <property type="match status" value="1"/>
</dbReference>
<evidence type="ECO:0000256" key="1">
    <source>
        <dbReference type="ARBA" id="ARBA00023125"/>
    </source>
</evidence>
<dbReference type="InterPro" id="IPR039779">
    <property type="entry name" value="RFX-like"/>
</dbReference>
<dbReference type="SUPFAM" id="SSF46785">
    <property type="entry name" value="Winged helix' DNA-binding domain"/>
    <property type="match status" value="1"/>
</dbReference>
<dbReference type="InterPro" id="IPR003150">
    <property type="entry name" value="DNA-bd_RFX"/>
</dbReference>
<accession>A0A1B6L9S0</accession>
<keyword evidence="1" id="KW-0238">DNA-binding</keyword>
<feature type="compositionally biased region" description="Basic and acidic residues" evidence="2">
    <location>
        <begin position="317"/>
        <end position="327"/>
    </location>
</feature>
<gene>
    <name evidence="4" type="ORF">g.17651</name>
</gene>
<dbReference type="EMBL" id="GEBQ01019551">
    <property type="protein sequence ID" value="JAT20426.1"/>
    <property type="molecule type" value="Transcribed_RNA"/>
</dbReference>
<feature type="region of interest" description="Disordered" evidence="2">
    <location>
        <begin position="287"/>
        <end position="344"/>
    </location>
</feature>
<feature type="compositionally biased region" description="Polar residues" evidence="2">
    <location>
        <begin position="727"/>
        <end position="746"/>
    </location>
</feature>
<dbReference type="GO" id="GO:0000978">
    <property type="term" value="F:RNA polymerase II cis-regulatory region sequence-specific DNA binding"/>
    <property type="evidence" value="ECO:0007669"/>
    <property type="project" value="TreeGrafter"/>
</dbReference>
<feature type="region of interest" description="Disordered" evidence="2">
    <location>
        <begin position="713"/>
        <end position="746"/>
    </location>
</feature>
<dbReference type="PANTHER" id="PTHR12619">
    <property type="entry name" value="RFX TRANSCRIPTION FACTOR FAMILY"/>
    <property type="match status" value="1"/>
</dbReference>
<evidence type="ECO:0000259" key="3">
    <source>
        <dbReference type="PROSITE" id="PS51526"/>
    </source>
</evidence>
<dbReference type="GO" id="GO:0000981">
    <property type="term" value="F:DNA-binding transcription factor activity, RNA polymerase II-specific"/>
    <property type="evidence" value="ECO:0007669"/>
    <property type="project" value="TreeGrafter"/>
</dbReference>
<protein>
    <recommendedName>
        <fullName evidence="3">RFX-type winged-helix domain-containing protein</fullName>
    </recommendedName>
</protein>
<dbReference type="Gene3D" id="1.10.10.10">
    <property type="entry name" value="Winged helix-like DNA-binding domain superfamily/Winged helix DNA-binding domain"/>
    <property type="match status" value="1"/>
</dbReference>
<evidence type="ECO:0000313" key="4">
    <source>
        <dbReference type="EMBL" id="JAT20426.1"/>
    </source>
</evidence>
<organism evidence="4">
    <name type="scientific">Graphocephala atropunctata</name>
    <dbReference type="NCBI Taxonomy" id="36148"/>
    <lineage>
        <taxon>Eukaryota</taxon>
        <taxon>Metazoa</taxon>
        <taxon>Ecdysozoa</taxon>
        <taxon>Arthropoda</taxon>
        <taxon>Hexapoda</taxon>
        <taxon>Insecta</taxon>
        <taxon>Pterygota</taxon>
        <taxon>Neoptera</taxon>
        <taxon>Paraneoptera</taxon>
        <taxon>Hemiptera</taxon>
        <taxon>Auchenorrhyncha</taxon>
        <taxon>Membracoidea</taxon>
        <taxon>Cicadellidae</taxon>
        <taxon>Cicadellinae</taxon>
        <taxon>Cicadellini</taxon>
        <taxon>Graphocephala</taxon>
    </lineage>
</organism>
<name>A0A1B6L9S0_9HEMI</name>
<feature type="compositionally biased region" description="Polar residues" evidence="2">
    <location>
        <begin position="329"/>
        <end position="344"/>
    </location>
</feature>